<name>A0A8W8NZ60_MAGGI</name>
<protein>
    <submittedName>
        <fullName evidence="2">Uncharacterized protein</fullName>
    </submittedName>
</protein>
<reference evidence="2" key="1">
    <citation type="submission" date="2022-08" db="UniProtKB">
        <authorList>
            <consortium name="EnsemblMetazoa"/>
        </authorList>
    </citation>
    <scope>IDENTIFICATION</scope>
    <source>
        <strain evidence="2">05x7-T-G4-1.051#20</strain>
    </source>
</reference>
<organism evidence="2 3">
    <name type="scientific">Magallana gigas</name>
    <name type="common">Pacific oyster</name>
    <name type="synonym">Crassostrea gigas</name>
    <dbReference type="NCBI Taxonomy" id="29159"/>
    <lineage>
        <taxon>Eukaryota</taxon>
        <taxon>Metazoa</taxon>
        <taxon>Spiralia</taxon>
        <taxon>Lophotrochozoa</taxon>
        <taxon>Mollusca</taxon>
        <taxon>Bivalvia</taxon>
        <taxon>Autobranchia</taxon>
        <taxon>Pteriomorphia</taxon>
        <taxon>Ostreida</taxon>
        <taxon>Ostreoidea</taxon>
        <taxon>Ostreidae</taxon>
        <taxon>Magallana</taxon>
    </lineage>
</organism>
<dbReference type="Proteomes" id="UP000005408">
    <property type="component" value="Unassembled WGS sequence"/>
</dbReference>
<feature type="region of interest" description="Disordered" evidence="1">
    <location>
        <begin position="1"/>
        <end position="20"/>
    </location>
</feature>
<evidence type="ECO:0000256" key="1">
    <source>
        <dbReference type="SAM" id="MobiDB-lite"/>
    </source>
</evidence>
<dbReference type="EnsemblMetazoa" id="G8394.1">
    <property type="protein sequence ID" value="G8394.1:cds"/>
    <property type="gene ID" value="G8394"/>
</dbReference>
<keyword evidence="3" id="KW-1185">Reference proteome</keyword>
<proteinExistence type="predicted"/>
<feature type="compositionally biased region" description="Basic and acidic residues" evidence="1">
    <location>
        <begin position="1"/>
        <end position="17"/>
    </location>
</feature>
<accession>A0A8W8NZ60</accession>
<evidence type="ECO:0000313" key="2">
    <source>
        <dbReference type="EnsemblMetazoa" id="G8394.1:cds"/>
    </source>
</evidence>
<evidence type="ECO:0000313" key="3">
    <source>
        <dbReference type="Proteomes" id="UP000005408"/>
    </source>
</evidence>
<sequence length="450" mass="51281">MCKLTNDDENHDKEKLLPSHSTTALVLNEIRAEGYQNNDEENKSTEELSPSTTPHSLVCHEISAEDKNRTPGTWTESLDSPDLQKLFGSFNVQIPDDPSKCSFAKILLEEIGLDEFIKEIKSLAWRVVLCNNFKDTGTKPGSVYVFEVFVKHVENQIVIEEKNGGFDLLGMKNADIIKVILIRGCLSDVSETKTEVYKKYNQCPCFGNCYLQHESEQYIDISKLSAHTKIKSYEHRVELLCESIPLKYIENIAKDALDINFSKEKIAELCNKVVIEDFSGSQPSSTIDDIKCEIMKKTMQSFTDCLISKISADILNHIEKEMKHKMDPDLFRDILLFSAEALFKGTLLLLRALTIPFAALIYHISKDLGEKELALTVNSSSWRRNVATEIYNEISEKKENILDQISSPFKQRCETTKEHLKIVADQLKHDRRRIYPTNLTTINLESSDSK</sequence>
<feature type="region of interest" description="Disordered" evidence="1">
    <location>
        <begin position="34"/>
        <end position="55"/>
    </location>
</feature>
<dbReference type="AlphaFoldDB" id="A0A8W8NZ60"/>